<protein>
    <recommendedName>
        <fullName evidence="4">Secreted protein</fullName>
    </recommendedName>
</protein>
<sequence>MSIKWLFLAAAFTFLAGRSAFAQTYSDPVAYCHAVGRIDKPDSRYTGPKLPAWMAKKLNLKTSQSRMMEWRCADGTVLACLYGANIPCDSKANTSQKPTDPILDYCRQNPDSTFVPMVVTGHDTTVSWACHGGNPVVINSAAVDAQGYAKAYWKTVSP</sequence>
<dbReference type="Proteomes" id="UP000515312">
    <property type="component" value="Chromosome"/>
</dbReference>
<keyword evidence="3" id="KW-1185">Reference proteome</keyword>
<name>A0A7G8BMU4_9BACT</name>
<organism evidence="2 3">
    <name type="scientific">Alloacidobacterium dinghuense</name>
    <dbReference type="NCBI Taxonomy" id="2763107"/>
    <lineage>
        <taxon>Bacteria</taxon>
        <taxon>Pseudomonadati</taxon>
        <taxon>Acidobacteriota</taxon>
        <taxon>Terriglobia</taxon>
        <taxon>Terriglobales</taxon>
        <taxon>Acidobacteriaceae</taxon>
        <taxon>Alloacidobacterium</taxon>
    </lineage>
</organism>
<gene>
    <name evidence="2" type="ORF">H7849_08120</name>
</gene>
<dbReference type="AlphaFoldDB" id="A0A7G8BMU4"/>
<evidence type="ECO:0008006" key="4">
    <source>
        <dbReference type="Google" id="ProtNLM"/>
    </source>
</evidence>
<reference evidence="2 3" key="1">
    <citation type="submission" date="2020-08" db="EMBL/GenBank/DDBJ databases">
        <title>Edaphobacter telluris sp. nov. and Acidobacterium dinghuensis sp. nov., two acidobacteria isolated from forest soil.</title>
        <authorList>
            <person name="Fu J."/>
            <person name="Qiu L."/>
        </authorList>
    </citation>
    <scope>NUCLEOTIDE SEQUENCE [LARGE SCALE GENOMIC DNA]</scope>
    <source>
        <strain evidence="2">4Y35</strain>
    </source>
</reference>
<dbReference type="KEGG" id="adin:H7849_08120"/>
<evidence type="ECO:0000256" key="1">
    <source>
        <dbReference type="SAM" id="SignalP"/>
    </source>
</evidence>
<dbReference type="EMBL" id="CP060394">
    <property type="protein sequence ID" value="QNI33864.1"/>
    <property type="molecule type" value="Genomic_DNA"/>
</dbReference>
<dbReference type="RefSeq" id="WP_186745572.1">
    <property type="nucleotide sequence ID" value="NZ_CP060394.1"/>
</dbReference>
<evidence type="ECO:0000313" key="2">
    <source>
        <dbReference type="EMBL" id="QNI33864.1"/>
    </source>
</evidence>
<keyword evidence="1" id="KW-0732">Signal</keyword>
<feature type="chain" id="PRO_5028886641" description="Secreted protein" evidence="1">
    <location>
        <begin position="23"/>
        <end position="158"/>
    </location>
</feature>
<accession>A0A7G8BMU4</accession>
<feature type="signal peptide" evidence="1">
    <location>
        <begin position="1"/>
        <end position="22"/>
    </location>
</feature>
<proteinExistence type="predicted"/>
<evidence type="ECO:0000313" key="3">
    <source>
        <dbReference type="Proteomes" id="UP000515312"/>
    </source>
</evidence>